<dbReference type="Proteomes" id="UP000282674">
    <property type="component" value="Unassembled WGS sequence"/>
</dbReference>
<organism evidence="7 8">
    <name type="scientific">Actinomadura harenae</name>
    <dbReference type="NCBI Taxonomy" id="2483351"/>
    <lineage>
        <taxon>Bacteria</taxon>
        <taxon>Bacillati</taxon>
        <taxon>Actinomycetota</taxon>
        <taxon>Actinomycetes</taxon>
        <taxon>Streptosporangiales</taxon>
        <taxon>Thermomonosporaceae</taxon>
        <taxon>Actinomadura</taxon>
    </lineage>
</organism>
<keyword evidence="2" id="KW-0805">Transcription regulation</keyword>
<reference evidence="7 8" key="1">
    <citation type="submission" date="2018-10" db="EMBL/GenBank/DDBJ databases">
        <title>Isolation from soil.</title>
        <authorList>
            <person name="Hu J."/>
        </authorList>
    </citation>
    <scope>NUCLEOTIDE SEQUENCE [LARGE SCALE GENOMIC DNA]</scope>
    <source>
        <strain evidence="7 8">NEAU-Ht49</strain>
    </source>
</reference>
<comment type="caution">
    <text evidence="7">The sequence shown here is derived from an EMBL/GenBank/DDBJ whole genome shotgun (WGS) entry which is preliminary data.</text>
</comment>
<protein>
    <submittedName>
        <fullName evidence="7">AfsR family transcriptional regulator</fullName>
    </submittedName>
</protein>
<comment type="similarity">
    <text evidence="1">Belongs to the AfsR/DnrI/RedD regulatory family.</text>
</comment>
<dbReference type="GO" id="GO:0000160">
    <property type="term" value="P:phosphorelay signal transduction system"/>
    <property type="evidence" value="ECO:0007669"/>
    <property type="project" value="InterPro"/>
</dbReference>
<dbReference type="InterPro" id="IPR036388">
    <property type="entry name" value="WH-like_DNA-bd_sf"/>
</dbReference>
<dbReference type="GO" id="GO:0003677">
    <property type="term" value="F:DNA binding"/>
    <property type="evidence" value="ECO:0007669"/>
    <property type="project" value="UniProtKB-UniRule"/>
</dbReference>
<dbReference type="Pfam" id="PF00486">
    <property type="entry name" value="Trans_reg_C"/>
    <property type="match status" value="1"/>
</dbReference>
<keyword evidence="4" id="KW-0804">Transcription</keyword>
<evidence type="ECO:0000256" key="4">
    <source>
        <dbReference type="ARBA" id="ARBA00023163"/>
    </source>
</evidence>
<feature type="non-terminal residue" evidence="7">
    <location>
        <position position="152"/>
    </location>
</feature>
<dbReference type="GO" id="GO:0006355">
    <property type="term" value="P:regulation of DNA-templated transcription"/>
    <property type="evidence" value="ECO:0007669"/>
    <property type="project" value="InterPro"/>
</dbReference>
<evidence type="ECO:0000259" key="6">
    <source>
        <dbReference type="PROSITE" id="PS51755"/>
    </source>
</evidence>
<evidence type="ECO:0000313" key="7">
    <source>
        <dbReference type="EMBL" id="RMI30744.1"/>
    </source>
</evidence>
<dbReference type="InterPro" id="IPR051677">
    <property type="entry name" value="AfsR-DnrI-RedD_regulator"/>
</dbReference>
<accession>A0A3M2L010</accession>
<evidence type="ECO:0000256" key="5">
    <source>
        <dbReference type="PROSITE-ProRule" id="PRU01091"/>
    </source>
</evidence>
<dbReference type="Pfam" id="PF03704">
    <property type="entry name" value="BTAD"/>
    <property type="match status" value="1"/>
</dbReference>
<dbReference type="AlphaFoldDB" id="A0A3M2L010"/>
<dbReference type="Gene3D" id="1.10.10.10">
    <property type="entry name" value="Winged helix-like DNA-binding domain superfamily/Winged helix DNA-binding domain"/>
    <property type="match status" value="1"/>
</dbReference>
<dbReference type="EMBL" id="RFFG01000227">
    <property type="protein sequence ID" value="RMI30744.1"/>
    <property type="molecule type" value="Genomic_DNA"/>
</dbReference>
<keyword evidence="8" id="KW-1185">Reference proteome</keyword>
<sequence>MDNRDVRIAILGPVEVRHGDDRSADDGQGPAVGLGGARLRMLLTRLALEPGRTIPAERLIDDLWEDDPPAGAPNALQSLVSRLRAAIGREAIESRPGGYRLAVPREAVDAHEFEARVSSARDIPDARARASALREALALWRGPALADAAHLP</sequence>
<dbReference type="PROSITE" id="PS51755">
    <property type="entry name" value="OMPR_PHOB"/>
    <property type="match status" value="1"/>
</dbReference>
<gene>
    <name evidence="7" type="ORF">EBO15_42885</name>
</gene>
<dbReference type="PANTHER" id="PTHR35807">
    <property type="entry name" value="TRANSCRIPTIONAL REGULATOR REDD-RELATED"/>
    <property type="match status" value="1"/>
</dbReference>
<evidence type="ECO:0000313" key="8">
    <source>
        <dbReference type="Proteomes" id="UP000282674"/>
    </source>
</evidence>
<dbReference type="InterPro" id="IPR016032">
    <property type="entry name" value="Sig_transdc_resp-reg_C-effctor"/>
</dbReference>
<feature type="DNA-binding region" description="OmpR/PhoB-type" evidence="5">
    <location>
        <begin position="6"/>
        <end position="103"/>
    </location>
</feature>
<evidence type="ECO:0000256" key="1">
    <source>
        <dbReference type="ARBA" id="ARBA00005820"/>
    </source>
</evidence>
<dbReference type="Gene3D" id="1.25.40.10">
    <property type="entry name" value="Tetratricopeptide repeat domain"/>
    <property type="match status" value="1"/>
</dbReference>
<name>A0A3M2L010_9ACTN</name>
<dbReference type="InterPro" id="IPR005158">
    <property type="entry name" value="BTAD"/>
</dbReference>
<evidence type="ECO:0000256" key="2">
    <source>
        <dbReference type="ARBA" id="ARBA00023015"/>
    </source>
</evidence>
<dbReference type="InterPro" id="IPR011990">
    <property type="entry name" value="TPR-like_helical_dom_sf"/>
</dbReference>
<feature type="domain" description="OmpR/PhoB-type" evidence="6">
    <location>
        <begin position="6"/>
        <end position="103"/>
    </location>
</feature>
<keyword evidence="3 5" id="KW-0238">DNA-binding</keyword>
<proteinExistence type="inferred from homology"/>
<dbReference type="InterPro" id="IPR001867">
    <property type="entry name" value="OmpR/PhoB-type_DNA-bd"/>
</dbReference>
<dbReference type="SUPFAM" id="SSF46894">
    <property type="entry name" value="C-terminal effector domain of the bipartite response regulators"/>
    <property type="match status" value="1"/>
</dbReference>
<evidence type="ECO:0000256" key="3">
    <source>
        <dbReference type="ARBA" id="ARBA00023125"/>
    </source>
</evidence>
<dbReference type="SMART" id="SM00862">
    <property type="entry name" value="Trans_reg_C"/>
    <property type="match status" value="1"/>
</dbReference>
<dbReference type="PANTHER" id="PTHR35807:SF1">
    <property type="entry name" value="TRANSCRIPTIONAL REGULATOR REDD"/>
    <property type="match status" value="1"/>
</dbReference>